<protein>
    <recommendedName>
        <fullName evidence="6">Charged multivesicular body protein 7</fullName>
    </recommendedName>
</protein>
<dbReference type="Pfam" id="PF03357">
    <property type="entry name" value="Snf7"/>
    <property type="match status" value="1"/>
</dbReference>
<sequence length="395" mass="44142">MSVDQELMMWGVLYVGEISGELTEYSEFVKVPPQQSWALWTFSLLVKSPLLWSMQKMKDALISPTFPMESKYVHLGAAKTYGEELIKQLNDHQTIKLVDLQNVFDIVKEKKWSNENVLIAIHWLRHQGVVSVLEQPDLLESPLLIKVNKKGQTGISEVDMAVYSLWSNETILLKHIEQLETERTAALNEARSYLSKGTRNMAKTSLRKKHELENIIEKKVLTLENVRILLNQLNDSDLDAQVLESYKKGASVLKAVLKDSGLTEESVSTTMLQLEESSQLASGEVRVQSVALFTQLVCAQLLSWYEVLVGGIGWGRHKQNGAQVLDVNQEIQAILSQPIGISTDKDLEEELATLLESSGSSGPSDNTHYTGLPSESLKLPDVPTQDPTIAIPLLH</sequence>
<evidence type="ECO:0000256" key="3">
    <source>
        <dbReference type="ARBA" id="ARBA00022753"/>
    </source>
</evidence>
<dbReference type="GO" id="GO:0000815">
    <property type="term" value="C:ESCRT III complex"/>
    <property type="evidence" value="ECO:0007669"/>
    <property type="project" value="TreeGrafter"/>
</dbReference>
<dbReference type="GO" id="GO:0006900">
    <property type="term" value="P:vesicle budding from membrane"/>
    <property type="evidence" value="ECO:0007669"/>
    <property type="project" value="TreeGrafter"/>
</dbReference>
<evidence type="ECO:0000256" key="1">
    <source>
        <dbReference type="ARBA" id="ARBA00004177"/>
    </source>
</evidence>
<dbReference type="GO" id="GO:0032511">
    <property type="term" value="P:late endosome to vacuole transport via multivesicular body sorting pathway"/>
    <property type="evidence" value="ECO:0007669"/>
    <property type="project" value="TreeGrafter"/>
</dbReference>
<evidence type="ECO:0000313" key="5">
    <source>
        <dbReference type="EMBL" id="CAD7402830.1"/>
    </source>
</evidence>
<comment type="similarity">
    <text evidence="2">Belongs to the SNF7 family.</text>
</comment>
<dbReference type="AlphaFoldDB" id="A0A7R9CVI6"/>
<dbReference type="PANTHER" id="PTHR22761:SF10">
    <property type="entry name" value="GH13992P"/>
    <property type="match status" value="1"/>
</dbReference>
<evidence type="ECO:0000256" key="4">
    <source>
        <dbReference type="SAM" id="MobiDB-lite"/>
    </source>
</evidence>
<organism evidence="5">
    <name type="scientific">Timema cristinae</name>
    <name type="common">Walking stick</name>
    <dbReference type="NCBI Taxonomy" id="61476"/>
    <lineage>
        <taxon>Eukaryota</taxon>
        <taxon>Metazoa</taxon>
        <taxon>Ecdysozoa</taxon>
        <taxon>Arthropoda</taxon>
        <taxon>Hexapoda</taxon>
        <taxon>Insecta</taxon>
        <taxon>Pterygota</taxon>
        <taxon>Neoptera</taxon>
        <taxon>Polyneoptera</taxon>
        <taxon>Phasmatodea</taxon>
        <taxon>Timematodea</taxon>
        <taxon>Timematoidea</taxon>
        <taxon>Timematidae</taxon>
        <taxon>Timema</taxon>
    </lineage>
</organism>
<evidence type="ECO:0008006" key="6">
    <source>
        <dbReference type="Google" id="ProtNLM"/>
    </source>
</evidence>
<dbReference type="GO" id="GO:0009898">
    <property type="term" value="C:cytoplasmic side of plasma membrane"/>
    <property type="evidence" value="ECO:0007669"/>
    <property type="project" value="TreeGrafter"/>
</dbReference>
<proteinExistence type="inferred from homology"/>
<reference evidence="5" key="1">
    <citation type="submission" date="2020-11" db="EMBL/GenBank/DDBJ databases">
        <authorList>
            <person name="Tran Van P."/>
        </authorList>
    </citation>
    <scope>NUCLEOTIDE SEQUENCE</scope>
</reference>
<evidence type="ECO:0000256" key="2">
    <source>
        <dbReference type="ARBA" id="ARBA00006190"/>
    </source>
</evidence>
<dbReference type="EMBL" id="OC318655">
    <property type="protein sequence ID" value="CAD7402830.1"/>
    <property type="molecule type" value="Genomic_DNA"/>
</dbReference>
<dbReference type="PANTHER" id="PTHR22761">
    <property type="entry name" value="CHARGED MULTIVESICULAR BODY PROTEIN"/>
    <property type="match status" value="1"/>
</dbReference>
<dbReference type="GO" id="GO:0005771">
    <property type="term" value="C:multivesicular body"/>
    <property type="evidence" value="ECO:0007669"/>
    <property type="project" value="TreeGrafter"/>
</dbReference>
<accession>A0A7R9CVI6</accession>
<name>A0A7R9CVI6_TIMCR</name>
<gene>
    <name evidence="5" type="ORF">TCEB3V08_LOCUS6696</name>
</gene>
<dbReference type="InterPro" id="IPR005024">
    <property type="entry name" value="Snf7_fam"/>
</dbReference>
<keyword evidence="3" id="KW-0967">Endosome</keyword>
<feature type="region of interest" description="Disordered" evidence="4">
    <location>
        <begin position="355"/>
        <end position="384"/>
    </location>
</feature>
<comment type="subcellular location">
    <subcellularLocation>
        <location evidence="1">Endosome</location>
    </subcellularLocation>
</comment>